<accession>A0A8J5ZPV1</accession>
<name>A0A8J5ZPV1_GALPY</name>
<feature type="region of interest" description="Disordered" evidence="1">
    <location>
        <begin position="35"/>
        <end position="96"/>
    </location>
</feature>
<evidence type="ECO:0000313" key="2">
    <source>
        <dbReference type="EMBL" id="KAG8507704.1"/>
    </source>
</evidence>
<evidence type="ECO:0000313" key="3">
    <source>
        <dbReference type="Proteomes" id="UP000700334"/>
    </source>
</evidence>
<feature type="non-terminal residue" evidence="2">
    <location>
        <position position="96"/>
    </location>
</feature>
<evidence type="ECO:0000256" key="1">
    <source>
        <dbReference type="SAM" id="MobiDB-lite"/>
    </source>
</evidence>
<dbReference type="Proteomes" id="UP000700334">
    <property type="component" value="Unassembled WGS sequence"/>
</dbReference>
<comment type="caution">
    <text evidence="2">The sequence shown here is derived from an EMBL/GenBank/DDBJ whole genome shotgun (WGS) entry which is preliminary data.</text>
</comment>
<reference evidence="2" key="1">
    <citation type="journal article" date="2021" name="Evol. Appl.">
        <title>The genome of the Pyrenean desman and the effects of bottlenecks and inbreeding on the genomic landscape of an endangered species.</title>
        <authorList>
            <person name="Escoda L."/>
            <person name="Castresana J."/>
        </authorList>
    </citation>
    <scope>NUCLEOTIDE SEQUENCE</scope>
    <source>
        <strain evidence="2">IBE-C5619</strain>
    </source>
</reference>
<dbReference type="EMBL" id="JAGFMF010012100">
    <property type="protein sequence ID" value="KAG8507704.1"/>
    <property type="molecule type" value="Genomic_DNA"/>
</dbReference>
<feature type="compositionally biased region" description="Basic residues" evidence="1">
    <location>
        <begin position="39"/>
        <end position="49"/>
    </location>
</feature>
<protein>
    <submittedName>
        <fullName evidence="2">Uncharacterized protein</fullName>
    </submittedName>
</protein>
<sequence>MKTQKPSGTQSRSCHSPRLRQGLEQNLTVMNQFQNSRNRIPHRQPHKPSWRQQLKLMKNQGGKDQGLSQQHSKKLLSKSKETKQTPTVQEINEEVE</sequence>
<organism evidence="2 3">
    <name type="scientific">Galemys pyrenaicus</name>
    <name type="common">Iberian desman</name>
    <name type="synonym">Pyrenean desman</name>
    <dbReference type="NCBI Taxonomy" id="202257"/>
    <lineage>
        <taxon>Eukaryota</taxon>
        <taxon>Metazoa</taxon>
        <taxon>Chordata</taxon>
        <taxon>Craniata</taxon>
        <taxon>Vertebrata</taxon>
        <taxon>Euteleostomi</taxon>
        <taxon>Mammalia</taxon>
        <taxon>Eutheria</taxon>
        <taxon>Laurasiatheria</taxon>
        <taxon>Eulipotyphla</taxon>
        <taxon>Talpidae</taxon>
        <taxon>Galemys</taxon>
    </lineage>
</organism>
<gene>
    <name evidence="2" type="ORF">J0S82_019746</name>
</gene>
<dbReference type="AlphaFoldDB" id="A0A8J5ZPV1"/>
<proteinExistence type="predicted"/>
<keyword evidence="3" id="KW-1185">Reference proteome</keyword>